<evidence type="ECO:0000256" key="6">
    <source>
        <dbReference type="ARBA" id="ARBA00023274"/>
    </source>
</evidence>
<keyword evidence="5 7" id="KW-0539">Nucleus</keyword>
<reference evidence="9" key="1">
    <citation type="journal article" date="2023" name="Science">
        <title>Genome structures resolve the early diversification of teleost fishes.</title>
        <authorList>
            <person name="Parey E."/>
            <person name="Louis A."/>
            <person name="Montfort J."/>
            <person name="Bouchez O."/>
            <person name="Roques C."/>
            <person name="Iampietro C."/>
            <person name="Lluch J."/>
            <person name="Castinel A."/>
            <person name="Donnadieu C."/>
            <person name="Desvignes T."/>
            <person name="Floi Bucao C."/>
            <person name="Jouanno E."/>
            <person name="Wen M."/>
            <person name="Mejri S."/>
            <person name="Dirks R."/>
            <person name="Jansen H."/>
            <person name="Henkel C."/>
            <person name="Chen W.J."/>
            <person name="Zahm M."/>
            <person name="Cabau C."/>
            <person name="Klopp C."/>
            <person name="Thompson A.W."/>
            <person name="Robinson-Rechavi M."/>
            <person name="Braasch I."/>
            <person name="Lecointre G."/>
            <person name="Bobe J."/>
            <person name="Postlethwait J.H."/>
            <person name="Berthelot C."/>
            <person name="Roest Crollius H."/>
            <person name="Guiguen Y."/>
        </authorList>
    </citation>
    <scope>NUCLEOTIDE SEQUENCE</scope>
    <source>
        <strain evidence="9">WJC10195</strain>
    </source>
</reference>
<evidence type="ECO:0000256" key="2">
    <source>
        <dbReference type="ARBA" id="ARBA00010559"/>
    </source>
</evidence>
<dbReference type="GO" id="GO:0034455">
    <property type="term" value="C:t-UTP complex"/>
    <property type="evidence" value="ECO:0007669"/>
    <property type="project" value="TreeGrafter"/>
</dbReference>
<accession>A0A9Q1J4K6</accession>
<evidence type="ECO:0000313" key="9">
    <source>
        <dbReference type="EMBL" id="KAJ8365598.1"/>
    </source>
</evidence>
<dbReference type="InterPro" id="IPR012954">
    <property type="entry name" value="BP28_C_dom"/>
</dbReference>
<dbReference type="GO" id="GO:0032040">
    <property type="term" value="C:small-subunit processome"/>
    <property type="evidence" value="ECO:0007669"/>
    <property type="project" value="TreeGrafter"/>
</dbReference>
<gene>
    <name evidence="9" type="ORF">SKAU_G00144290</name>
</gene>
<dbReference type="GO" id="GO:0045943">
    <property type="term" value="P:positive regulation of transcription by RNA polymerase I"/>
    <property type="evidence" value="ECO:0007669"/>
    <property type="project" value="TreeGrafter"/>
</dbReference>
<protein>
    <recommendedName>
        <fullName evidence="7">HEAT repeat-containing protein 1</fullName>
    </recommendedName>
</protein>
<dbReference type="Pfam" id="PF12397">
    <property type="entry name" value="U3snoRNP10"/>
    <property type="match status" value="1"/>
</dbReference>
<dbReference type="InterPro" id="IPR011989">
    <property type="entry name" value="ARM-like"/>
</dbReference>
<organism evidence="9 10">
    <name type="scientific">Synaphobranchus kaupii</name>
    <name type="common">Kaup's arrowtooth eel</name>
    <dbReference type="NCBI Taxonomy" id="118154"/>
    <lineage>
        <taxon>Eukaryota</taxon>
        <taxon>Metazoa</taxon>
        <taxon>Chordata</taxon>
        <taxon>Craniata</taxon>
        <taxon>Vertebrata</taxon>
        <taxon>Euteleostomi</taxon>
        <taxon>Actinopterygii</taxon>
        <taxon>Neopterygii</taxon>
        <taxon>Teleostei</taxon>
        <taxon>Anguilliformes</taxon>
        <taxon>Synaphobranchidae</taxon>
        <taxon>Synaphobranchus</taxon>
    </lineage>
</organism>
<evidence type="ECO:0000259" key="8">
    <source>
        <dbReference type="SMART" id="SM01036"/>
    </source>
</evidence>
<evidence type="ECO:0000313" key="10">
    <source>
        <dbReference type="Proteomes" id="UP001152622"/>
    </source>
</evidence>
<dbReference type="InterPro" id="IPR022125">
    <property type="entry name" value="U3snoRNP10_N"/>
</dbReference>
<dbReference type="Pfam" id="PF08146">
    <property type="entry name" value="BP28CT"/>
    <property type="match status" value="1"/>
</dbReference>
<dbReference type="InterPro" id="IPR016024">
    <property type="entry name" value="ARM-type_fold"/>
</dbReference>
<evidence type="ECO:0000256" key="4">
    <source>
        <dbReference type="ARBA" id="ARBA00022552"/>
    </source>
</evidence>
<proteinExistence type="inferred from homology"/>
<dbReference type="OrthoDB" id="31183at2759"/>
<dbReference type="GO" id="GO:0000462">
    <property type="term" value="P:maturation of SSU-rRNA from tricistronic rRNA transcript (SSU-rRNA, 5.8S rRNA, LSU-rRNA)"/>
    <property type="evidence" value="ECO:0007669"/>
    <property type="project" value="TreeGrafter"/>
</dbReference>
<comment type="similarity">
    <text evidence="2 7">Belongs to the HEATR1/UTP10 family.</text>
</comment>
<dbReference type="GO" id="GO:0030515">
    <property type="term" value="F:snoRNA binding"/>
    <property type="evidence" value="ECO:0007669"/>
    <property type="project" value="TreeGrafter"/>
</dbReference>
<dbReference type="SMART" id="SM01036">
    <property type="entry name" value="BP28CT"/>
    <property type="match status" value="1"/>
</dbReference>
<sequence>MTSLAHQLKRLALPQNDSSLFARKEVASLLFDPKEAASIDRDTFFALGCTGLEELLGIEPLFEEFQETLFSQASKSLERSVQSKEVNRKLDVGVSLFLTRLSPYFLLKPAQKCLEWLVHRFHIHLYNPDSLIACVLPYHETKVFVRVIQLLKISDPTHRWNWLHGLQTPGVPLARGTLITHCYKDLSFMDFICTMVTKSVKAYSGSSGNCAQLRVIFSFYASTIVSTLEAVEKVTDTLIAKLLPYVQKGLTSSFTDYKAATYMVLCQLAVKVVMEAQLVDTLAVQITKSLYKGPVLPKEGLGCLIVLLQNQKVESLGKKAYGHLCAVPALVSTLQDIAAIHDITPLLRYLLPHLIHSVVTSCGDPDEPMTEESTEPEKFGSLLESVLQNLALSNGLDNTVAKLFLQEYLSHGTQRQLSGDEVSALNQQLLPLVRAFESKYPGALDIVLEGHLSDVASPEEQDLFHQFISLSMSSGKYKILADSDTSLLLSLNHPLPSVRNMAMEHLKEILSTGQEGYDEAFLKDAVLERMKDDVPEVVQSALKALEMYCEHVGAEDTVSSLLSLLQRIDLSGAGNWCPILTEAVRVLDNAPVLERNPCLRARAVRELLPFLVITGTSADAPEHQLASCIAQTALLNHHPLTQGWSKVLKEVMEKTPLEDLIGVANQRLIATMASNFSAMTGSLKRNVLEELVEVAGSQKSSLRERAAFLVLTYTLVQGLTGLPETQHLHTAQRVYSLLEPHLLELTVPHGTDQEAWQEQPCDERSPPLFPPADQLGAYLHALRLGESGAREHAVLLVLLLRLYLVHLKCPVSAFKGQTWWNPEKLDTATCCYLRLLCQLFEVIIAGASQGPLALSFRALMELLLQVHLSEPAELFKFLSLLWGYSGNLGDQLDCKVSAVLQTQALYVGRALLSAQTAKTLKILASDSSPVVPSLLACLSSPVREVRRAAVVTLQVLSEANCSPFHPITERLLQTTEELISDPSHISQALGQLYEEAMAGNGKAREKKLLASMELLLQGVQSPDCPSYTAKVLLRVLRDVNGESVLAAVLPAVERLLDQCGPEPPHLLKDEALLLQLLLGKYNEQGAPVLTKNQTSLELLLRVLGTAAQPFPGLPSVQIIALEQITKPFFGALGDEKIQQRILGVMFDLLVNCQNLACAQTVSGVFKAIAVDGELVANELVPPEKPTVSVTVQQTRRSKMLQRRTQDSAAGPPVESAVFWQRATFILELLQHKKKLKRPQILVPALFNLLSRSLEPSTGEHGNMEYTKQLILSCLLSVCQKLSPDGGPVSKDVLEEDKFNVELVVQCVRGSDMPQTHHHALLLLGTVASIFPEKVLHNIMPIFTFMGANIMRLDDTYSFQVINRTVQTVIPALIKANEGGSSQVGGRMESVVARIVNVFVDALPHVPEHRRLPILSQLVGTLGPADFLWTLLLLLFKQHVAQTAAETVGVEKDAALERDVEFWISVCCEFEVQDQLTSLIKILQYLASLPQDKEEGQEKRKTLQRGAKKVEAEEPLFNVDAHSAKELRHFKFLSVSFMGQLLASSSFVGKVADGSDVLHTALQSLEQSLLAEILGYINSVARCVEENADKPTGKFWRALLNKSYDVLDKVNALLPTDTFITVMRGLMGNRLPSVRRKAMELLNNKLQQKTAWDGNQVKVLLALIGDLLVVVGGGRGQAMEEDAEEEEQTINRQTALYSLKLLCRSFGAGHPAVFVPVLSRAVDLVVSADEERNVMGSALLCIAEVTSALKALAIPQLPRLMPAVLRTLVERKDLLSNEIYLLSAVAALQRVTDTLPHFISPYLQDTMLQVAHLTRVAERGTSSPQLGVRLASLRATIATQIPPRVLLPTVAKCYSQVVSSQQSRLGPLMGILNEHISHMEKDQLSSHQSELTSFFLTALDYRAQHAQGSLEKANETEGCIIDCLLAMVMKLSEVTFRPLFFKLFDWCKTEGAPKDRMLTFYRLADCIADRLKGLFVLFAGNLVKPFADLLNQTNVTKTDKAFFGSEENVEKSCLLLQYLLDSLHKIFLYDTQRFVSKERADTLMTPLVDQLENTLGGEEVYQTRITKHLVPCIGHFSVAMGDDSQWKPLNYQILLKTRHSSPKVRFSALLVLLELASKLRENYMMLLPETIPFLAELMEDECEEVEHQVQKVIHEMEVILGEPLQSYF</sequence>
<keyword evidence="10" id="KW-1185">Reference proteome</keyword>
<evidence type="ECO:0000256" key="3">
    <source>
        <dbReference type="ARBA" id="ARBA00022517"/>
    </source>
</evidence>
<dbReference type="InterPro" id="IPR040191">
    <property type="entry name" value="UTP10"/>
</dbReference>
<dbReference type="Proteomes" id="UP001152622">
    <property type="component" value="Chromosome 4"/>
</dbReference>
<dbReference type="GO" id="GO:0030686">
    <property type="term" value="C:90S preribosome"/>
    <property type="evidence" value="ECO:0007669"/>
    <property type="project" value="TreeGrafter"/>
</dbReference>
<comment type="function">
    <text evidence="7">Involved in nucleolar processing of pre-18S ribosomal RNA.</text>
</comment>
<dbReference type="InterPro" id="IPR056473">
    <property type="entry name" value="HEAT_Utp10/HEAT1"/>
</dbReference>
<keyword evidence="6 7" id="KW-0687">Ribonucleoprotein</keyword>
<dbReference type="PANTHER" id="PTHR13457">
    <property type="entry name" value="BAP28"/>
    <property type="match status" value="1"/>
</dbReference>
<evidence type="ECO:0000256" key="7">
    <source>
        <dbReference type="RuleBase" id="RU367065"/>
    </source>
</evidence>
<evidence type="ECO:0000256" key="1">
    <source>
        <dbReference type="ARBA" id="ARBA00004604"/>
    </source>
</evidence>
<evidence type="ECO:0000256" key="5">
    <source>
        <dbReference type="ARBA" id="ARBA00023242"/>
    </source>
</evidence>
<keyword evidence="4 7" id="KW-0698">rRNA processing</keyword>
<dbReference type="PANTHER" id="PTHR13457:SF1">
    <property type="entry name" value="HEAT REPEAT-CONTAINING PROTEIN 1"/>
    <property type="match status" value="1"/>
</dbReference>
<name>A0A9Q1J4K6_SYNKA</name>
<dbReference type="Pfam" id="PF23243">
    <property type="entry name" value="HEAT_HEATR1"/>
    <property type="match status" value="1"/>
</dbReference>
<keyword evidence="3 7" id="KW-0690">Ribosome biogenesis</keyword>
<dbReference type="Gene3D" id="1.25.10.10">
    <property type="entry name" value="Leucine-rich Repeat Variant"/>
    <property type="match status" value="3"/>
</dbReference>
<dbReference type="SUPFAM" id="SSF48371">
    <property type="entry name" value="ARM repeat"/>
    <property type="match status" value="3"/>
</dbReference>
<comment type="subcellular location">
    <subcellularLocation>
        <location evidence="1 7">Nucleus</location>
        <location evidence="1 7">Nucleolus</location>
    </subcellularLocation>
</comment>
<comment type="caution">
    <text evidence="9">The sequence shown here is derived from an EMBL/GenBank/DDBJ whole genome shotgun (WGS) entry which is preliminary data.</text>
</comment>
<feature type="domain" description="BP28 C-terminal" evidence="8">
    <location>
        <begin position="1880"/>
        <end position="2033"/>
    </location>
</feature>
<dbReference type="EMBL" id="JAINUF010000004">
    <property type="protein sequence ID" value="KAJ8365598.1"/>
    <property type="molecule type" value="Genomic_DNA"/>
</dbReference>